<evidence type="ECO:0000313" key="2">
    <source>
        <dbReference type="EMBL" id="KAE8161617.1"/>
    </source>
</evidence>
<evidence type="ECO:0000256" key="1">
    <source>
        <dbReference type="SAM" id="MobiDB-lite"/>
    </source>
</evidence>
<evidence type="ECO:0000313" key="3">
    <source>
        <dbReference type="Proteomes" id="UP000326950"/>
    </source>
</evidence>
<gene>
    <name evidence="2" type="ORF">BDV40DRAFT_179327</name>
</gene>
<dbReference type="Proteomes" id="UP000326950">
    <property type="component" value="Unassembled WGS sequence"/>
</dbReference>
<dbReference type="EMBL" id="ML738639">
    <property type="protein sequence ID" value="KAE8161617.1"/>
    <property type="molecule type" value="Genomic_DNA"/>
</dbReference>
<accession>A0A5N6USJ2</accession>
<organism evidence="2 3">
    <name type="scientific">Aspergillus tamarii</name>
    <dbReference type="NCBI Taxonomy" id="41984"/>
    <lineage>
        <taxon>Eukaryota</taxon>
        <taxon>Fungi</taxon>
        <taxon>Dikarya</taxon>
        <taxon>Ascomycota</taxon>
        <taxon>Pezizomycotina</taxon>
        <taxon>Eurotiomycetes</taxon>
        <taxon>Eurotiomycetidae</taxon>
        <taxon>Eurotiales</taxon>
        <taxon>Aspergillaceae</taxon>
        <taxon>Aspergillus</taxon>
        <taxon>Aspergillus subgen. Circumdati</taxon>
    </lineage>
</organism>
<name>A0A5N6USJ2_ASPTM</name>
<feature type="region of interest" description="Disordered" evidence="1">
    <location>
        <begin position="51"/>
        <end position="94"/>
    </location>
</feature>
<protein>
    <submittedName>
        <fullName evidence="2">Uncharacterized protein</fullName>
    </submittedName>
</protein>
<dbReference type="AlphaFoldDB" id="A0A5N6USJ2"/>
<reference evidence="2 3" key="1">
    <citation type="submission" date="2019-04" db="EMBL/GenBank/DDBJ databases">
        <title>Friends and foes A comparative genomics study of 23 Aspergillus species from section Flavi.</title>
        <authorList>
            <consortium name="DOE Joint Genome Institute"/>
            <person name="Kjaerbolling I."/>
            <person name="Vesth T."/>
            <person name="Frisvad J.C."/>
            <person name="Nybo J.L."/>
            <person name="Theobald S."/>
            <person name="Kildgaard S."/>
            <person name="Isbrandt T."/>
            <person name="Kuo A."/>
            <person name="Sato A."/>
            <person name="Lyhne E.K."/>
            <person name="Kogle M.E."/>
            <person name="Wiebenga A."/>
            <person name="Kun R.S."/>
            <person name="Lubbers R.J."/>
            <person name="Makela M.R."/>
            <person name="Barry K."/>
            <person name="Chovatia M."/>
            <person name="Clum A."/>
            <person name="Daum C."/>
            <person name="Haridas S."/>
            <person name="He G."/>
            <person name="LaButti K."/>
            <person name="Lipzen A."/>
            <person name="Mondo S."/>
            <person name="Riley R."/>
            <person name="Salamov A."/>
            <person name="Simmons B.A."/>
            <person name="Magnuson J.K."/>
            <person name="Henrissat B."/>
            <person name="Mortensen U.H."/>
            <person name="Larsen T.O."/>
            <person name="Devries R.P."/>
            <person name="Grigoriev I.V."/>
            <person name="Machida M."/>
            <person name="Baker S.E."/>
            <person name="Andersen M.R."/>
        </authorList>
    </citation>
    <scope>NUCLEOTIDE SEQUENCE [LARGE SCALE GENOMIC DNA]</scope>
    <source>
        <strain evidence="2 3">CBS 117626</strain>
    </source>
</reference>
<proteinExistence type="predicted"/>
<sequence length="94" mass="10269">MTCGAARHRVLISSTHNEGLVLSLLLAFSGQQLPLARYISQQFQAPWPRCRENPRDEAQPRALGQGQHVICHNQDSRSSSGVMSGEAGMTAHDT</sequence>
<keyword evidence="3" id="KW-1185">Reference proteome</keyword>